<dbReference type="EMBL" id="MU855462">
    <property type="protein sequence ID" value="KAK3903216.1"/>
    <property type="molecule type" value="Genomic_DNA"/>
</dbReference>
<sequence length="136" mass="15332">MTESHQYDRLEGRCIRVIRVFPALLSRSPLKFDLISTNIDDAPPYVALSYTWDGQTPDRPVWCNGKRLLVTANAETAMRGLRRPRHDLYLWVDAVCINQASLDEKSEQVAMMADIYRSAQHVAIWLGDLGPGVSSA</sequence>
<name>A0AAN6RV37_9PEZI</name>
<dbReference type="PANTHER" id="PTHR24148">
    <property type="entry name" value="ANKYRIN REPEAT DOMAIN-CONTAINING PROTEIN 39 HOMOLOG-RELATED"/>
    <property type="match status" value="1"/>
</dbReference>
<dbReference type="AlphaFoldDB" id="A0AAN6RV37"/>
<feature type="domain" description="Heterokaryon incompatibility" evidence="1">
    <location>
        <begin position="45"/>
        <end position="128"/>
    </location>
</feature>
<organism evidence="2 3">
    <name type="scientific">Staphylotrichum tortipilum</name>
    <dbReference type="NCBI Taxonomy" id="2831512"/>
    <lineage>
        <taxon>Eukaryota</taxon>
        <taxon>Fungi</taxon>
        <taxon>Dikarya</taxon>
        <taxon>Ascomycota</taxon>
        <taxon>Pezizomycotina</taxon>
        <taxon>Sordariomycetes</taxon>
        <taxon>Sordariomycetidae</taxon>
        <taxon>Sordariales</taxon>
        <taxon>Chaetomiaceae</taxon>
        <taxon>Staphylotrichum</taxon>
    </lineage>
</organism>
<evidence type="ECO:0000313" key="2">
    <source>
        <dbReference type="EMBL" id="KAK3903216.1"/>
    </source>
</evidence>
<feature type="non-terminal residue" evidence="2">
    <location>
        <position position="136"/>
    </location>
</feature>
<reference evidence="2" key="2">
    <citation type="submission" date="2023-05" db="EMBL/GenBank/DDBJ databases">
        <authorList>
            <consortium name="Lawrence Berkeley National Laboratory"/>
            <person name="Steindorff A."/>
            <person name="Hensen N."/>
            <person name="Bonometti L."/>
            <person name="Westerberg I."/>
            <person name="Brannstrom I.O."/>
            <person name="Guillou S."/>
            <person name="Cros-Aarteil S."/>
            <person name="Calhoun S."/>
            <person name="Haridas S."/>
            <person name="Kuo A."/>
            <person name="Mondo S."/>
            <person name="Pangilinan J."/>
            <person name="Riley R."/>
            <person name="Labutti K."/>
            <person name="Andreopoulos B."/>
            <person name="Lipzen A."/>
            <person name="Chen C."/>
            <person name="Yanf M."/>
            <person name="Daum C."/>
            <person name="Ng V."/>
            <person name="Clum A."/>
            <person name="Ohm R."/>
            <person name="Martin F."/>
            <person name="Silar P."/>
            <person name="Natvig D."/>
            <person name="Lalanne C."/>
            <person name="Gautier V."/>
            <person name="Ament-Velasquez S.L."/>
            <person name="Kruys A."/>
            <person name="Hutchinson M.I."/>
            <person name="Powell A.J."/>
            <person name="Barry K."/>
            <person name="Miller A.N."/>
            <person name="Grigoriev I.V."/>
            <person name="Debuchy R."/>
            <person name="Gladieux P."/>
            <person name="Thoren M.H."/>
            <person name="Johannesson H."/>
        </authorList>
    </citation>
    <scope>NUCLEOTIDE SEQUENCE</scope>
    <source>
        <strain evidence="2">CBS 103.79</strain>
    </source>
</reference>
<comment type="caution">
    <text evidence="2">The sequence shown here is derived from an EMBL/GenBank/DDBJ whole genome shotgun (WGS) entry which is preliminary data.</text>
</comment>
<protein>
    <submittedName>
        <fullName evidence="2">Heterokaryon incompatibility protein-domain-containing protein</fullName>
    </submittedName>
</protein>
<evidence type="ECO:0000259" key="1">
    <source>
        <dbReference type="Pfam" id="PF06985"/>
    </source>
</evidence>
<dbReference type="PANTHER" id="PTHR24148:SF64">
    <property type="entry name" value="HETEROKARYON INCOMPATIBILITY DOMAIN-CONTAINING PROTEIN"/>
    <property type="match status" value="1"/>
</dbReference>
<dbReference type="Proteomes" id="UP001303889">
    <property type="component" value="Unassembled WGS sequence"/>
</dbReference>
<proteinExistence type="predicted"/>
<keyword evidence="3" id="KW-1185">Reference proteome</keyword>
<evidence type="ECO:0000313" key="3">
    <source>
        <dbReference type="Proteomes" id="UP001303889"/>
    </source>
</evidence>
<gene>
    <name evidence="2" type="ORF">C8A05DRAFT_14807</name>
</gene>
<reference evidence="2" key="1">
    <citation type="journal article" date="2023" name="Mol. Phylogenet. Evol.">
        <title>Genome-scale phylogeny and comparative genomics of the fungal order Sordariales.</title>
        <authorList>
            <person name="Hensen N."/>
            <person name="Bonometti L."/>
            <person name="Westerberg I."/>
            <person name="Brannstrom I.O."/>
            <person name="Guillou S."/>
            <person name="Cros-Aarteil S."/>
            <person name="Calhoun S."/>
            <person name="Haridas S."/>
            <person name="Kuo A."/>
            <person name="Mondo S."/>
            <person name="Pangilinan J."/>
            <person name="Riley R."/>
            <person name="LaButti K."/>
            <person name="Andreopoulos B."/>
            <person name="Lipzen A."/>
            <person name="Chen C."/>
            <person name="Yan M."/>
            <person name="Daum C."/>
            <person name="Ng V."/>
            <person name="Clum A."/>
            <person name="Steindorff A."/>
            <person name="Ohm R.A."/>
            <person name="Martin F."/>
            <person name="Silar P."/>
            <person name="Natvig D.O."/>
            <person name="Lalanne C."/>
            <person name="Gautier V."/>
            <person name="Ament-Velasquez S.L."/>
            <person name="Kruys A."/>
            <person name="Hutchinson M.I."/>
            <person name="Powell A.J."/>
            <person name="Barry K."/>
            <person name="Miller A.N."/>
            <person name="Grigoriev I.V."/>
            <person name="Debuchy R."/>
            <person name="Gladieux P."/>
            <person name="Hiltunen Thoren M."/>
            <person name="Johannesson H."/>
        </authorList>
    </citation>
    <scope>NUCLEOTIDE SEQUENCE</scope>
    <source>
        <strain evidence="2">CBS 103.79</strain>
    </source>
</reference>
<accession>A0AAN6RV37</accession>
<dbReference type="Pfam" id="PF06985">
    <property type="entry name" value="HET"/>
    <property type="match status" value="1"/>
</dbReference>
<dbReference type="InterPro" id="IPR010730">
    <property type="entry name" value="HET"/>
</dbReference>
<dbReference type="InterPro" id="IPR052895">
    <property type="entry name" value="HetReg/Transcr_Mod"/>
</dbReference>